<dbReference type="EMBL" id="VMHM01000005">
    <property type="protein sequence ID" value="TSK03746.1"/>
    <property type="molecule type" value="Genomic_DNA"/>
</dbReference>
<dbReference type="InterPro" id="IPR020449">
    <property type="entry name" value="Tscrpt_reg_AraC-type_HTH"/>
</dbReference>
<dbReference type="PROSITE" id="PS01124">
    <property type="entry name" value="HTH_ARAC_FAMILY_2"/>
    <property type="match status" value="1"/>
</dbReference>
<dbReference type="InterPro" id="IPR018062">
    <property type="entry name" value="HTH_AraC-typ_CS"/>
</dbReference>
<accession>A0A556SRI2</accession>
<name>A0A556SRI2_9GAMM</name>
<dbReference type="GO" id="GO:0003700">
    <property type="term" value="F:DNA-binding transcription factor activity"/>
    <property type="evidence" value="ECO:0007669"/>
    <property type="project" value="InterPro"/>
</dbReference>
<dbReference type="Gene3D" id="2.60.120.10">
    <property type="entry name" value="Jelly Rolls"/>
    <property type="match status" value="1"/>
</dbReference>
<dbReference type="AlphaFoldDB" id="A0A556SRI2"/>
<evidence type="ECO:0000256" key="7">
    <source>
        <dbReference type="ARBA" id="ARBA00023308"/>
    </source>
</evidence>
<dbReference type="Pfam" id="PF02311">
    <property type="entry name" value="AraC_binding"/>
    <property type="match status" value="1"/>
</dbReference>
<dbReference type="SUPFAM" id="SSF51215">
    <property type="entry name" value="Regulatory protein AraC"/>
    <property type="match status" value="1"/>
</dbReference>
<evidence type="ECO:0000256" key="2">
    <source>
        <dbReference type="ARBA" id="ARBA00022737"/>
    </source>
</evidence>
<keyword evidence="5" id="KW-0010">Activator</keyword>
<dbReference type="PANTHER" id="PTHR43280:SF13">
    <property type="entry name" value="HTH-TYPE TRANSCRIPTIONAL ACTIVATOR RHAR"/>
    <property type="match status" value="1"/>
</dbReference>
<evidence type="ECO:0000256" key="6">
    <source>
        <dbReference type="ARBA" id="ARBA00023163"/>
    </source>
</evidence>
<keyword evidence="4" id="KW-0238">DNA-binding</keyword>
<evidence type="ECO:0000256" key="1">
    <source>
        <dbReference type="ARBA" id="ARBA00022490"/>
    </source>
</evidence>
<proteinExistence type="predicted"/>
<dbReference type="GO" id="GO:0043565">
    <property type="term" value="F:sequence-specific DNA binding"/>
    <property type="evidence" value="ECO:0007669"/>
    <property type="project" value="InterPro"/>
</dbReference>
<keyword evidence="3" id="KW-0805">Transcription regulation</keyword>
<evidence type="ECO:0000313" key="9">
    <source>
        <dbReference type="EMBL" id="TSK03746.1"/>
    </source>
</evidence>
<sequence length="297" mass="34817">MAIHGRQEQVMNKHLRLYKQDYFISEINTVTVEKRDDQQPFPLHNHDFHEIVIVCSGNGLHHWNDYIYPITSGDILYINPKDLHGYESVNNLKLFNILYLRETLFLSTIIEKYLPKHNAKHTERVWRINPSFIKQLSPLVDQLTLESKKNNLASVHLSEALFLQLLILLDRIKQVPNEQSPTATHQLDLLFTTLHNNIGSSFNLEMFCKQNHIAKRSISRLFKSQTGMTINEYLQKRRLCNAMSLLRNTQYSISMISSECGYDDSNYFSVVFKKETQQTPSQYRAKFKDKINKNINL</sequence>
<evidence type="ECO:0000259" key="8">
    <source>
        <dbReference type="PROSITE" id="PS01124"/>
    </source>
</evidence>
<dbReference type="Gene3D" id="1.10.10.60">
    <property type="entry name" value="Homeodomain-like"/>
    <property type="match status" value="2"/>
</dbReference>
<dbReference type="InterPro" id="IPR037923">
    <property type="entry name" value="HTH-like"/>
</dbReference>
<dbReference type="InterPro" id="IPR047220">
    <property type="entry name" value="RhaR_RhaS-like_N"/>
</dbReference>
<evidence type="ECO:0000313" key="10">
    <source>
        <dbReference type="Proteomes" id="UP000319483"/>
    </source>
</evidence>
<keyword evidence="7" id="KW-0684">Rhamnose metabolism</keyword>
<dbReference type="Proteomes" id="UP000319483">
    <property type="component" value="Unassembled WGS sequence"/>
</dbReference>
<dbReference type="InterPro" id="IPR018060">
    <property type="entry name" value="HTH_AraC"/>
</dbReference>
<gene>
    <name evidence="9" type="ORF">FPQ15_05025</name>
</gene>
<reference evidence="9 10" key="1">
    <citation type="submission" date="2019-07" db="EMBL/GenBank/DDBJ databases">
        <title>Gilliamella genomes.</title>
        <authorList>
            <person name="Zheng H."/>
        </authorList>
    </citation>
    <scope>NUCLEOTIDE SEQUENCE [LARGE SCALE GENOMIC DNA]</scope>
    <source>
        <strain evidence="9 10">W8127</strain>
    </source>
</reference>
<dbReference type="PRINTS" id="PR00032">
    <property type="entry name" value="HTHARAC"/>
</dbReference>
<dbReference type="InterPro" id="IPR003313">
    <property type="entry name" value="AraC-bd"/>
</dbReference>
<dbReference type="InterPro" id="IPR009057">
    <property type="entry name" value="Homeodomain-like_sf"/>
</dbReference>
<comment type="caution">
    <text evidence="9">The sequence shown here is derived from an EMBL/GenBank/DDBJ whole genome shotgun (WGS) entry which is preliminary data.</text>
</comment>
<evidence type="ECO:0000256" key="5">
    <source>
        <dbReference type="ARBA" id="ARBA00023159"/>
    </source>
</evidence>
<dbReference type="SMART" id="SM00342">
    <property type="entry name" value="HTH_ARAC"/>
    <property type="match status" value="1"/>
</dbReference>
<feature type="domain" description="HTH araC/xylS-type" evidence="8">
    <location>
        <begin position="188"/>
        <end position="286"/>
    </location>
</feature>
<evidence type="ECO:0000256" key="3">
    <source>
        <dbReference type="ARBA" id="ARBA00023015"/>
    </source>
</evidence>
<dbReference type="PROSITE" id="PS00041">
    <property type="entry name" value="HTH_ARAC_FAMILY_1"/>
    <property type="match status" value="1"/>
</dbReference>
<keyword evidence="1" id="KW-0963">Cytoplasm</keyword>
<evidence type="ECO:0000256" key="4">
    <source>
        <dbReference type="ARBA" id="ARBA00023125"/>
    </source>
</evidence>
<dbReference type="PANTHER" id="PTHR43280">
    <property type="entry name" value="ARAC-FAMILY TRANSCRIPTIONAL REGULATOR"/>
    <property type="match status" value="1"/>
</dbReference>
<keyword evidence="2" id="KW-0677">Repeat</keyword>
<protein>
    <submittedName>
        <fullName evidence="9">Helix-turn-helix domain-containing protein</fullName>
    </submittedName>
</protein>
<dbReference type="Pfam" id="PF12833">
    <property type="entry name" value="HTH_18"/>
    <property type="match status" value="1"/>
</dbReference>
<organism evidence="9 10">
    <name type="scientific">Gilliamella apicola</name>
    <dbReference type="NCBI Taxonomy" id="1196095"/>
    <lineage>
        <taxon>Bacteria</taxon>
        <taxon>Pseudomonadati</taxon>
        <taxon>Pseudomonadota</taxon>
        <taxon>Gammaproteobacteria</taxon>
        <taxon>Orbales</taxon>
        <taxon>Orbaceae</taxon>
        <taxon>Gilliamella</taxon>
    </lineage>
</organism>
<dbReference type="SUPFAM" id="SSF46689">
    <property type="entry name" value="Homeodomain-like"/>
    <property type="match status" value="1"/>
</dbReference>
<dbReference type="CDD" id="cd06977">
    <property type="entry name" value="cupin_RhaR_RhaS-like_N"/>
    <property type="match status" value="1"/>
</dbReference>
<keyword evidence="6" id="KW-0804">Transcription</keyword>
<dbReference type="InterPro" id="IPR014710">
    <property type="entry name" value="RmlC-like_jellyroll"/>
</dbReference>